<sequence length="63" mass="7722">MMRFDEVCDIVFIVFFGCWHIILWRHHIREYPILDTRKGYRGSWLRKIHEAVVSDDKRASKDE</sequence>
<keyword evidence="1" id="KW-0812">Transmembrane</keyword>
<feature type="transmembrane region" description="Helical" evidence="1">
    <location>
        <begin position="7"/>
        <end position="24"/>
    </location>
</feature>
<keyword evidence="3" id="KW-1185">Reference proteome</keyword>
<protein>
    <submittedName>
        <fullName evidence="2">Uncharacterized protein</fullName>
    </submittedName>
</protein>
<evidence type="ECO:0000256" key="1">
    <source>
        <dbReference type="SAM" id="Phobius"/>
    </source>
</evidence>
<proteinExistence type="predicted"/>
<name>A0A2T2NKB3_CORCC</name>
<evidence type="ECO:0000313" key="2">
    <source>
        <dbReference type="EMBL" id="PSN65881.1"/>
    </source>
</evidence>
<evidence type="ECO:0000313" key="3">
    <source>
        <dbReference type="Proteomes" id="UP000240883"/>
    </source>
</evidence>
<gene>
    <name evidence="2" type="ORF">BS50DRAFT_400406</name>
</gene>
<dbReference type="EMBL" id="KZ678136">
    <property type="protein sequence ID" value="PSN65881.1"/>
    <property type="molecule type" value="Genomic_DNA"/>
</dbReference>
<organism evidence="2 3">
    <name type="scientific">Corynespora cassiicola Philippines</name>
    <dbReference type="NCBI Taxonomy" id="1448308"/>
    <lineage>
        <taxon>Eukaryota</taxon>
        <taxon>Fungi</taxon>
        <taxon>Dikarya</taxon>
        <taxon>Ascomycota</taxon>
        <taxon>Pezizomycotina</taxon>
        <taxon>Dothideomycetes</taxon>
        <taxon>Pleosporomycetidae</taxon>
        <taxon>Pleosporales</taxon>
        <taxon>Corynesporascaceae</taxon>
        <taxon>Corynespora</taxon>
    </lineage>
</organism>
<keyword evidence="1" id="KW-0472">Membrane</keyword>
<accession>A0A2T2NKB3</accession>
<dbReference type="Proteomes" id="UP000240883">
    <property type="component" value="Unassembled WGS sequence"/>
</dbReference>
<reference evidence="2 3" key="1">
    <citation type="journal article" date="2018" name="Front. Microbiol.">
        <title>Genome-Wide Analysis of Corynespora cassiicola Leaf Fall Disease Putative Effectors.</title>
        <authorList>
            <person name="Lopez D."/>
            <person name="Ribeiro S."/>
            <person name="Label P."/>
            <person name="Fumanal B."/>
            <person name="Venisse J.S."/>
            <person name="Kohler A."/>
            <person name="de Oliveira R.R."/>
            <person name="Labutti K."/>
            <person name="Lipzen A."/>
            <person name="Lail K."/>
            <person name="Bauer D."/>
            <person name="Ohm R.A."/>
            <person name="Barry K.W."/>
            <person name="Spatafora J."/>
            <person name="Grigoriev I.V."/>
            <person name="Martin F.M."/>
            <person name="Pujade-Renaud V."/>
        </authorList>
    </citation>
    <scope>NUCLEOTIDE SEQUENCE [LARGE SCALE GENOMIC DNA]</scope>
    <source>
        <strain evidence="2 3">Philippines</strain>
    </source>
</reference>
<dbReference type="AlphaFoldDB" id="A0A2T2NKB3"/>
<keyword evidence="1" id="KW-1133">Transmembrane helix</keyword>